<keyword evidence="9" id="KW-0653">Protein transport</keyword>
<dbReference type="GO" id="GO:0042721">
    <property type="term" value="C:TIM22 mitochondrial import inner membrane insertion complex"/>
    <property type="evidence" value="ECO:0007669"/>
    <property type="project" value="UniProtKB-UniRule"/>
</dbReference>
<keyword evidence="5 9" id="KW-0999">Mitochondrion inner membrane</keyword>
<accession>A0A1B7TDX9</accession>
<protein>
    <recommendedName>
        <fullName evidence="3 9">Mitochondrial import inner membrane translocase subunit TIM22</fullName>
    </recommendedName>
</protein>
<feature type="region of interest" description="Disordered" evidence="10">
    <location>
        <begin position="1"/>
        <end position="28"/>
    </location>
</feature>
<gene>
    <name evidence="11" type="ORF">HANVADRAFT_24110</name>
</gene>
<dbReference type="GO" id="GO:0008320">
    <property type="term" value="F:protein transmembrane transporter activity"/>
    <property type="evidence" value="ECO:0007669"/>
    <property type="project" value="UniProtKB-UniRule"/>
</dbReference>
<dbReference type="PANTHER" id="PTHR14110:SF0">
    <property type="entry name" value="MITOCHONDRIAL IMPORT INNER MEMBRANE TRANSLOCASE SUBUNIT TIM22"/>
    <property type="match status" value="1"/>
</dbReference>
<comment type="function">
    <text evidence="9">Essential core component of the TIM22 complex, a complex that mediates the import and insertion of multi-pass transmembrane proteins into the mitochondrial inner membrane. In the TIM22 complex, it constitutes the voltage-activated and signal-gated channel. Forms a twin-pore translocase that uses the membrane potential as external driving force in 2 voltage-dependent steps.</text>
</comment>
<sequence>MPYEGFSLELASPPPPDRPLSELTPEEQGEKGAEMIIGMMTSCPGKSAISGVAGFGLGGVFGLFMASMSYDTPLHTPQVAGSTQGGKLIVDLPFKEQMRVAWKDMYTRAWSSAKNFGYIGLIYAGVECCVESTRGKSDHWNGLSAGCLTGGGLAYKSGPQAAAIGCASFAAFSAAIDLYMNSENGKPPKNDFDE</sequence>
<organism evidence="11 12">
    <name type="scientific">Hanseniaspora valbyensis NRRL Y-1626</name>
    <dbReference type="NCBI Taxonomy" id="766949"/>
    <lineage>
        <taxon>Eukaryota</taxon>
        <taxon>Fungi</taxon>
        <taxon>Dikarya</taxon>
        <taxon>Ascomycota</taxon>
        <taxon>Saccharomycotina</taxon>
        <taxon>Saccharomycetes</taxon>
        <taxon>Saccharomycodales</taxon>
        <taxon>Saccharomycodaceae</taxon>
        <taxon>Hanseniaspora</taxon>
    </lineage>
</organism>
<evidence type="ECO:0000313" key="12">
    <source>
        <dbReference type="Proteomes" id="UP000092321"/>
    </source>
</evidence>
<proteinExistence type="inferred from homology"/>
<reference evidence="12" key="1">
    <citation type="journal article" date="2016" name="Proc. Natl. Acad. Sci. U.S.A.">
        <title>Comparative genomics of biotechnologically important yeasts.</title>
        <authorList>
            <person name="Riley R."/>
            <person name="Haridas S."/>
            <person name="Wolfe K.H."/>
            <person name="Lopes M.R."/>
            <person name="Hittinger C.T."/>
            <person name="Goeker M."/>
            <person name="Salamov A.A."/>
            <person name="Wisecaver J.H."/>
            <person name="Long T.M."/>
            <person name="Calvey C.H."/>
            <person name="Aerts A.L."/>
            <person name="Barry K.W."/>
            <person name="Choi C."/>
            <person name="Clum A."/>
            <person name="Coughlan A.Y."/>
            <person name="Deshpande S."/>
            <person name="Douglass A.P."/>
            <person name="Hanson S.J."/>
            <person name="Klenk H.-P."/>
            <person name="LaButti K.M."/>
            <person name="Lapidus A."/>
            <person name="Lindquist E.A."/>
            <person name="Lipzen A.M."/>
            <person name="Meier-Kolthoff J.P."/>
            <person name="Ohm R.A."/>
            <person name="Otillar R.P."/>
            <person name="Pangilinan J.L."/>
            <person name="Peng Y."/>
            <person name="Rokas A."/>
            <person name="Rosa C.A."/>
            <person name="Scheuner C."/>
            <person name="Sibirny A.A."/>
            <person name="Slot J.C."/>
            <person name="Stielow J.B."/>
            <person name="Sun H."/>
            <person name="Kurtzman C.P."/>
            <person name="Blackwell M."/>
            <person name="Grigoriev I.V."/>
            <person name="Jeffries T.W."/>
        </authorList>
    </citation>
    <scope>NUCLEOTIDE SEQUENCE [LARGE SCALE GENOMIC DNA]</scope>
    <source>
        <strain evidence="12">NRRL Y-1626</strain>
    </source>
</reference>
<evidence type="ECO:0000256" key="8">
    <source>
        <dbReference type="ARBA" id="ARBA00023136"/>
    </source>
</evidence>
<dbReference type="Proteomes" id="UP000092321">
    <property type="component" value="Unassembled WGS sequence"/>
</dbReference>
<keyword evidence="4" id="KW-0812">Transmembrane</keyword>
<keyword evidence="8" id="KW-0472">Membrane</keyword>
<dbReference type="OrthoDB" id="75343at2759"/>
<dbReference type="GO" id="GO:0030943">
    <property type="term" value="F:mitochondrion targeting sequence binding"/>
    <property type="evidence" value="ECO:0007669"/>
    <property type="project" value="TreeGrafter"/>
</dbReference>
<keyword evidence="9" id="KW-0813">Transport</keyword>
<evidence type="ECO:0000256" key="4">
    <source>
        <dbReference type="ARBA" id="ARBA00022692"/>
    </source>
</evidence>
<dbReference type="InterPro" id="IPR039175">
    <property type="entry name" value="TIM22"/>
</dbReference>
<dbReference type="GO" id="GO:0045039">
    <property type="term" value="P:protein insertion into mitochondrial inner membrane"/>
    <property type="evidence" value="ECO:0007669"/>
    <property type="project" value="UniProtKB-UniRule"/>
</dbReference>
<evidence type="ECO:0000256" key="1">
    <source>
        <dbReference type="ARBA" id="ARBA00004448"/>
    </source>
</evidence>
<keyword evidence="12" id="KW-1185">Reference proteome</keyword>
<evidence type="ECO:0000256" key="10">
    <source>
        <dbReference type="SAM" id="MobiDB-lite"/>
    </source>
</evidence>
<name>A0A1B7TDX9_9ASCO</name>
<comment type="subunit">
    <text evidence="9">Component of the TIM22 complex.</text>
</comment>
<dbReference type="Pfam" id="PF02466">
    <property type="entry name" value="Tim17"/>
    <property type="match status" value="1"/>
</dbReference>
<evidence type="ECO:0000313" key="11">
    <source>
        <dbReference type="EMBL" id="OBA26908.1"/>
    </source>
</evidence>
<dbReference type="EMBL" id="LXPE01000012">
    <property type="protein sequence ID" value="OBA26908.1"/>
    <property type="molecule type" value="Genomic_DNA"/>
</dbReference>
<keyword evidence="9" id="KW-0811">Translocation</keyword>
<evidence type="ECO:0000256" key="3">
    <source>
        <dbReference type="ARBA" id="ARBA00020722"/>
    </source>
</evidence>
<comment type="caution">
    <text evidence="11">The sequence shown here is derived from an EMBL/GenBank/DDBJ whole genome shotgun (WGS) entry which is preliminary data.</text>
</comment>
<keyword evidence="6" id="KW-1133">Transmembrane helix</keyword>
<evidence type="ECO:0000256" key="7">
    <source>
        <dbReference type="ARBA" id="ARBA00023128"/>
    </source>
</evidence>
<evidence type="ECO:0000256" key="2">
    <source>
        <dbReference type="ARBA" id="ARBA00008444"/>
    </source>
</evidence>
<evidence type="ECO:0000256" key="6">
    <source>
        <dbReference type="ARBA" id="ARBA00022989"/>
    </source>
</evidence>
<keyword evidence="7 9" id="KW-0496">Mitochondrion</keyword>
<evidence type="ECO:0000256" key="9">
    <source>
        <dbReference type="RuleBase" id="RU367038"/>
    </source>
</evidence>
<dbReference type="AlphaFoldDB" id="A0A1B7TDX9"/>
<dbReference type="PANTHER" id="PTHR14110">
    <property type="entry name" value="MITOCHONDRIAL IMPORT INNER MEMBRANE TRANSLOCASE SUBUNIT TIM22"/>
    <property type="match status" value="1"/>
</dbReference>
<evidence type="ECO:0000256" key="5">
    <source>
        <dbReference type="ARBA" id="ARBA00022792"/>
    </source>
</evidence>
<comment type="subcellular location">
    <subcellularLocation>
        <location evidence="1 9">Mitochondrion inner membrane</location>
        <topology evidence="1 9">Multi-pass membrane protein</topology>
    </subcellularLocation>
</comment>
<comment type="similarity">
    <text evidence="2 9">Belongs to the Tim17/Tim22/Tim23 family.</text>
</comment>